<keyword evidence="2 7" id="KW-0813">Transport</keyword>
<name>W4QZB1_HALA3</name>
<dbReference type="InterPro" id="IPR025966">
    <property type="entry name" value="OppC_N"/>
</dbReference>
<dbReference type="GO" id="GO:0055085">
    <property type="term" value="P:transmembrane transport"/>
    <property type="evidence" value="ECO:0007669"/>
    <property type="project" value="InterPro"/>
</dbReference>
<feature type="transmembrane region" description="Helical" evidence="7">
    <location>
        <begin position="263"/>
        <end position="285"/>
    </location>
</feature>
<dbReference type="PANTHER" id="PTHR43386">
    <property type="entry name" value="OLIGOPEPTIDE TRANSPORT SYSTEM PERMEASE PROTEIN APPC"/>
    <property type="match status" value="1"/>
</dbReference>
<dbReference type="SUPFAM" id="SSF161098">
    <property type="entry name" value="MetI-like"/>
    <property type="match status" value="1"/>
</dbReference>
<proteinExistence type="inferred from homology"/>
<keyword evidence="5 7" id="KW-1133">Transmembrane helix</keyword>
<comment type="subcellular location">
    <subcellularLocation>
        <location evidence="1 7">Cell membrane</location>
        <topology evidence="1 7">Multi-pass membrane protein</topology>
    </subcellularLocation>
</comment>
<dbReference type="OrthoDB" id="9797472at2"/>
<organism evidence="9 10">
    <name type="scientific">Halalkalibacter akibai (strain ATCC 43226 / DSM 21942 / CIP 109018 / JCM 9157 / 1139)</name>
    <name type="common">Bacillus akibai</name>
    <dbReference type="NCBI Taxonomy" id="1236973"/>
    <lineage>
        <taxon>Bacteria</taxon>
        <taxon>Bacillati</taxon>
        <taxon>Bacillota</taxon>
        <taxon>Bacilli</taxon>
        <taxon>Bacillales</taxon>
        <taxon>Bacillaceae</taxon>
        <taxon>Halalkalibacter</taxon>
    </lineage>
</organism>
<evidence type="ECO:0000256" key="4">
    <source>
        <dbReference type="ARBA" id="ARBA00022692"/>
    </source>
</evidence>
<protein>
    <submittedName>
        <fullName evidence="9">Dipeptide transport system permease protein DppC</fullName>
    </submittedName>
</protein>
<gene>
    <name evidence="9" type="ORF">JCM9157_4521</name>
</gene>
<comment type="caution">
    <text evidence="9">The sequence shown here is derived from an EMBL/GenBank/DDBJ whole genome shotgun (WGS) entry which is preliminary data.</text>
</comment>
<keyword evidence="4 7" id="KW-0812">Transmembrane</keyword>
<evidence type="ECO:0000256" key="6">
    <source>
        <dbReference type="ARBA" id="ARBA00023136"/>
    </source>
</evidence>
<evidence type="ECO:0000256" key="3">
    <source>
        <dbReference type="ARBA" id="ARBA00022475"/>
    </source>
</evidence>
<dbReference type="RefSeq" id="WP_035667791.1">
    <property type="nucleotide sequence ID" value="NZ_BAUV01000061.1"/>
</dbReference>
<feature type="transmembrane region" description="Helical" evidence="7">
    <location>
        <begin position="162"/>
        <end position="178"/>
    </location>
</feature>
<dbReference type="GO" id="GO:0005886">
    <property type="term" value="C:plasma membrane"/>
    <property type="evidence" value="ECO:0007669"/>
    <property type="project" value="UniProtKB-SubCell"/>
</dbReference>
<feature type="domain" description="ABC transmembrane type-1" evidence="8">
    <location>
        <begin position="96"/>
        <end position="285"/>
    </location>
</feature>
<comment type="similarity">
    <text evidence="7">Belongs to the binding-protein-dependent transport system permease family.</text>
</comment>
<dbReference type="PANTHER" id="PTHR43386:SF1">
    <property type="entry name" value="D,D-DIPEPTIDE TRANSPORT SYSTEM PERMEASE PROTEIN DDPC-RELATED"/>
    <property type="match status" value="1"/>
</dbReference>
<dbReference type="CDD" id="cd06261">
    <property type="entry name" value="TM_PBP2"/>
    <property type="match status" value="1"/>
</dbReference>
<evidence type="ECO:0000256" key="2">
    <source>
        <dbReference type="ARBA" id="ARBA00022448"/>
    </source>
</evidence>
<evidence type="ECO:0000256" key="1">
    <source>
        <dbReference type="ARBA" id="ARBA00004651"/>
    </source>
</evidence>
<feature type="transmembrane region" description="Helical" evidence="7">
    <location>
        <begin position="35"/>
        <end position="56"/>
    </location>
</feature>
<feature type="transmembrane region" description="Helical" evidence="7">
    <location>
        <begin position="217"/>
        <end position="243"/>
    </location>
</feature>
<keyword evidence="10" id="KW-1185">Reference proteome</keyword>
<accession>W4QZB1</accession>
<dbReference type="InterPro" id="IPR050366">
    <property type="entry name" value="BP-dependent_transpt_permease"/>
</dbReference>
<dbReference type="AlphaFoldDB" id="W4QZB1"/>
<reference evidence="9 10" key="1">
    <citation type="journal article" date="2014" name="Genome Announc.">
        <title>Draft Genome Sequences of Three Alkaliphilic Bacillus Strains, Bacillus wakoensis JCM 9140T, Bacillus akibai JCM 9157T, and Bacillus hemicellulosilyticus JCM 9152T.</title>
        <authorList>
            <person name="Yuki M."/>
            <person name="Oshima K."/>
            <person name="Suda W."/>
            <person name="Oshida Y."/>
            <person name="Kitamura K."/>
            <person name="Iida T."/>
            <person name="Hattori M."/>
            <person name="Ohkuma M."/>
        </authorList>
    </citation>
    <scope>NUCLEOTIDE SEQUENCE [LARGE SCALE GENOMIC DNA]</scope>
    <source>
        <strain evidence="9 10">JCM 9157</strain>
    </source>
</reference>
<evidence type="ECO:0000256" key="7">
    <source>
        <dbReference type="RuleBase" id="RU363032"/>
    </source>
</evidence>
<dbReference type="EMBL" id="BAUV01000061">
    <property type="protein sequence ID" value="GAE37252.1"/>
    <property type="molecule type" value="Genomic_DNA"/>
</dbReference>
<dbReference type="InterPro" id="IPR000515">
    <property type="entry name" value="MetI-like"/>
</dbReference>
<dbReference type="PROSITE" id="PS50928">
    <property type="entry name" value="ABC_TM1"/>
    <property type="match status" value="1"/>
</dbReference>
<evidence type="ECO:0000259" key="8">
    <source>
        <dbReference type="PROSITE" id="PS50928"/>
    </source>
</evidence>
<evidence type="ECO:0000313" key="9">
    <source>
        <dbReference type="EMBL" id="GAE37252.1"/>
    </source>
</evidence>
<dbReference type="eggNOG" id="COG1173">
    <property type="taxonomic scope" value="Bacteria"/>
</dbReference>
<dbReference type="STRING" id="1236973.JCM9157_4521"/>
<feature type="transmembrane region" description="Helical" evidence="7">
    <location>
        <begin position="138"/>
        <end position="156"/>
    </location>
</feature>
<dbReference type="Gene3D" id="1.10.3720.10">
    <property type="entry name" value="MetI-like"/>
    <property type="match status" value="1"/>
</dbReference>
<feature type="transmembrane region" description="Helical" evidence="7">
    <location>
        <begin position="98"/>
        <end position="126"/>
    </location>
</feature>
<dbReference type="Proteomes" id="UP000018896">
    <property type="component" value="Unassembled WGS sequence"/>
</dbReference>
<sequence length="298" mass="32145">MSEQSINKEVTSGSPPNPTVERWKSFYKKLRKNRAAMIGGFLILFFILVAIVGPYLTAYEPNVQNHANKLASPSAEHWFGTDHHGRDIFTRIIHGMSITLYVGFFSVIIGATVGIILGIVSGYYGGKLDSFIMRIMDILLAFPGILLALAIVSVLGGSLTNVIIAVGIFSIPVFARIVRGSTLAVRKLEYIDAVRALGASDGRIIFKHILPNVTSPLIVQATLSIATSILTASGLSFLGMGAQPPTPEWGAMLSGGRNYMWDAPHVAFFPGIAIVVVVLAFNIFGDGLRDALDPKMKN</sequence>
<evidence type="ECO:0000256" key="5">
    <source>
        <dbReference type="ARBA" id="ARBA00022989"/>
    </source>
</evidence>
<keyword evidence="3" id="KW-1003">Cell membrane</keyword>
<dbReference type="InterPro" id="IPR035906">
    <property type="entry name" value="MetI-like_sf"/>
</dbReference>
<keyword evidence="6 7" id="KW-0472">Membrane</keyword>
<dbReference type="Pfam" id="PF00528">
    <property type="entry name" value="BPD_transp_1"/>
    <property type="match status" value="1"/>
</dbReference>
<dbReference type="Pfam" id="PF12911">
    <property type="entry name" value="OppC_N"/>
    <property type="match status" value="1"/>
</dbReference>
<evidence type="ECO:0000313" key="10">
    <source>
        <dbReference type="Proteomes" id="UP000018896"/>
    </source>
</evidence>